<feature type="domain" description="Ca3427-like PBP 2" evidence="4">
    <location>
        <begin position="81"/>
        <end position="180"/>
    </location>
</feature>
<protein>
    <recommendedName>
        <fullName evidence="4">Ca3427-like PBP 2 domain-containing protein</fullName>
    </recommendedName>
</protein>
<dbReference type="HOGENOM" id="CLU_061316_1_0_1"/>
<dbReference type="Pfam" id="PF22384">
    <property type="entry name" value="PBP2_Ca3427_like"/>
    <property type="match status" value="1"/>
</dbReference>
<dbReference type="STRING" id="764103.G7E9B1"/>
<name>G7E9B1_MIXOS</name>
<reference evidence="5 6" key="1">
    <citation type="journal article" date="2011" name="J. Gen. Appl. Microbiol.">
        <title>Draft genome sequencing of the enigmatic basidiomycete Mixia osmundae.</title>
        <authorList>
            <person name="Nishida H."/>
            <person name="Nagatsuka Y."/>
            <person name="Sugiyama J."/>
        </authorList>
    </citation>
    <scope>NUCLEOTIDE SEQUENCE [LARGE SCALE GENOMIC DNA]</scope>
    <source>
        <strain evidence="6">CBS 9802 / IAM 14324 / JCM 22182 / KY 12970</strain>
    </source>
</reference>
<dbReference type="PANTHER" id="PTHR30024:SF47">
    <property type="entry name" value="TAURINE-BINDING PERIPLASMIC PROTEIN"/>
    <property type="match status" value="1"/>
</dbReference>
<keyword evidence="6" id="KW-1185">Reference proteome</keyword>
<evidence type="ECO:0000256" key="2">
    <source>
        <dbReference type="ARBA" id="ARBA00010742"/>
    </source>
</evidence>
<evidence type="ECO:0000313" key="5">
    <source>
        <dbReference type="EMBL" id="GAA99230.1"/>
    </source>
</evidence>
<dbReference type="AlphaFoldDB" id="G7E9B1"/>
<reference evidence="5 6" key="2">
    <citation type="journal article" date="2012" name="Open Biol.">
        <title>Characteristics of nucleosomes and linker DNA regions on the genome of the basidiomycete Mixia osmundae revealed by mono- and dinucleosome mapping.</title>
        <authorList>
            <person name="Nishida H."/>
            <person name="Kondo S."/>
            <person name="Matsumoto T."/>
            <person name="Suzuki Y."/>
            <person name="Yoshikawa H."/>
            <person name="Taylor T.D."/>
            <person name="Sugiyama J."/>
        </authorList>
    </citation>
    <scope>NUCLEOTIDE SEQUENCE [LARGE SCALE GENOMIC DNA]</scope>
    <source>
        <strain evidence="6">CBS 9802 / IAM 14324 / JCM 22182 / KY 12970</strain>
    </source>
</reference>
<dbReference type="Gene3D" id="3.40.190.10">
    <property type="entry name" value="Periplasmic binding protein-like II"/>
    <property type="match status" value="2"/>
</dbReference>
<evidence type="ECO:0000259" key="4">
    <source>
        <dbReference type="Pfam" id="PF22384"/>
    </source>
</evidence>
<evidence type="ECO:0000256" key="1">
    <source>
        <dbReference type="ARBA" id="ARBA00004418"/>
    </source>
</evidence>
<proteinExistence type="inferred from homology"/>
<dbReference type="CDD" id="cd13637">
    <property type="entry name" value="PBP2_Ca3427_like"/>
    <property type="match status" value="1"/>
</dbReference>
<dbReference type="InParanoid" id="G7E9B1"/>
<evidence type="ECO:0000313" key="6">
    <source>
        <dbReference type="Proteomes" id="UP000009131"/>
    </source>
</evidence>
<organism evidence="5 6">
    <name type="scientific">Mixia osmundae (strain CBS 9802 / IAM 14324 / JCM 22182 / KY 12970)</name>
    <dbReference type="NCBI Taxonomy" id="764103"/>
    <lineage>
        <taxon>Eukaryota</taxon>
        <taxon>Fungi</taxon>
        <taxon>Dikarya</taxon>
        <taxon>Basidiomycota</taxon>
        <taxon>Pucciniomycotina</taxon>
        <taxon>Mixiomycetes</taxon>
        <taxon>Mixiales</taxon>
        <taxon>Mixiaceae</taxon>
        <taxon>Mixia</taxon>
    </lineage>
</organism>
<dbReference type="RefSeq" id="XP_014568393.1">
    <property type="nucleotide sequence ID" value="XM_014712907.1"/>
</dbReference>
<accession>G7E9B1</accession>
<comment type="caution">
    <text evidence="5">The sequence shown here is derived from an EMBL/GenBank/DDBJ whole genome shotgun (WGS) entry which is preliminary data.</text>
</comment>
<dbReference type="Proteomes" id="UP000009131">
    <property type="component" value="Unassembled WGS sequence"/>
</dbReference>
<evidence type="ECO:0000256" key="3">
    <source>
        <dbReference type="ARBA" id="ARBA00022729"/>
    </source>
</evidence>
<comment type="subcellular location">
    <subcellularLocation>
        <location evidence="1">Periplasm</location>
    </subcellularLocation>
</comment>
<dbReference type="InterPro" id="IPR054364">
    <property type="entry name" value="Ca3427-like_PBP2"/>
</dbReference>
<gene>
    <name evidence="5" type="primary">Mo05924</name>
    <name evidence="5" type="ORF">E5Q_05924</name>
</gene>
<dbReference type="PANTHER" id="PTHR30024">
    <property type="entry name" value="ALIPHATIC SULFONATES-BINDING PROTEIN-RELATED"/>
    <property type="match status" value="1"/>
</dbReference>
<keyword evidence="3" id="KW-0732">Signal</keyword>
<comment type="similarity">
    <text evidence="2">Belongs to the bacterial solute-binding protein SsuA/TauA family.</text>
</comment>
<dbReference type="OMA" id="HFNLPWH"/>
<dbReference type="GO" id="GO:0042597">
    <property type="term" value="C:periplasmic space"/>
    <property type="evidence" value="ECO:0007669"/>
    <property type="project" value="UniProtKB-SubCell"/>
</dbReference>
<dbReference type="OrthoDB" id="1363at2759"/>
<dbReference type="SUPFAM" id="SSF53850">
    <property type="entry name" value="Periplasmic binding protein-like II"/>
    <property type="match status" value="1"/>
</dbReference>
<dbReference type="EMBL" id="BABT02000220">
    <property type="protein sequence ID" value="GAA99230.1"/>
    <property type="molecule type" value="Genomic_DNA"/>
</dbReference>
<sequence>MTFKVGFVPEQVSLPIYRLADADSSIELVECPGGTGEMIGRLNENEVDVAIALTESLIAGLATGKGRYKLVGSAVDSPLNWAVVTGKKSSYESIGDLRKTVIGISRVGSGSQVMANYMAWQQKWFSDAANETVEPIEFVVLNTFEALRNATNDGTISAFLWEWYTTKPYLDSGEVRFIGSVVTPWPSWTIARSLASQPEAVTSFLDNLSKHTREADSQASRDGPNVDYIVHKFGYNREDFVEWQKNVKYPHDTRIVKEGLIISVLDTLGRAGVVKDPSSGWHIEEFVDTKVANLISEL</sequence>
<dbReference type="eggNOG" id="ENOG502QRHZ">
    <property type="taxonomic scope" value="Eukaryota"/>
</dbReference>